<dbReference type="CDD" id="cd01562">
    <property type="entry name" value="Thr-dehyd"/>
    <property type="match status" value="1"/>
</dbReference>
<accession>A0A176VNF8</accession>
<dbReference type="EC" id="5.1.1.18" evidence="6"/>
<evidence type="ECO:0000256" key="5">
    <source>
        <dbReference type="ARBA" id="ARBA00066349"/>
    </source>
</evidence>
<evidence type="ECO:0000256" key="8">
    <source>
        <dbReference type="ARBA" id="ARBA00081761"/>
    </source>
</evidence>
<gene>
    <name evidence="11" type="ORF">AXG93_138s1230</name>
</gene>
<reference evidence="11" key="1">
    <citation type="submission" date="2016-03" db="EMBL/GenBank/DDBJ databases">
        <title>Mechanisms controlling the formation of the plant cell surface in tip-growing cells are functionally conserved among land plants.</title>
        <authorList>
            <person name="Honkanen S."/>
            <person name="Jones V.A."/>
            <person name="Morieri G."/>
            <person name="Champion C."/>
            <person name="Hetherington A.J."/>
            <person name="Kelly S."/>
            <person name="Saint-Marcoux D."/>
            <person name="Proust H."/>
            <person name="Prescott H."/>
            <person name="Dolan L."/>
        </authorList>
    </citation>
    <scope>NUCLEOTIDE SEQUENCE [LARGE SCALE GENOMIC DNA]</scope>
    <source>
        <tissue evidence="11">Whole gametophyte</tissue>
    </source>
</reference>
<protein>
    <recommendedName>
        <fullName evidence="7">Serine racemase</fullName>
        <ecNumber evidence="5">4.3.1.18</ecNumber>
        <ecNumber evidence="6">5.1.1.18</ecNumber>
    </recommendedName>
    <alternativeName>
        <fullName evidence="8">D-serine dehydratase</fullName>
    </alternativeName>
</protein>
<evidence type="ECO:0000256" key="1">
    <source>
        <dbReference type="ARBA" id="ARBA00001933"/>
    </source>
</evidence>
<feature type="compositionally biased region" description="Low complexity" evidence="9">
    <location>
        <begin position="64"/>
        <end position="73"/>
    </location>
</feature>
<name>A0A176VNF8_MARPO</name>
<dbReference type="SUPFAM" id="SSF53686">
    <property type="entry name" value="Tryptophan synthase beta subunit-like PLP-dependent enzymes"/>
    <property type="match status" value="1"/>
</dbReference>
<keyword evidence="3" id="KW-0663">Pyridoxal phosphate</keyword>
<dbReference type="GO" id="GO:0003941">
    <property type="term" value="F:L-serine ammonia-lyase activity"/>
    <property type="evidence" value="ECO:0007669"/>
    <property type="project" value="TreeGrafter"/>
</dbReference>
<sequence>MLEREGLVQERNSMFELGRKACAGSSDVCVRWQSPRAGACDGGGGGGGLPNSAKLESGSRFRLRSGSLPSSGDGRFDPGHRGFGSQGREVCSESEFNSGGPNEDPAIRAHYACPDLLIPGRPCWQISAFQMRKFPERRSGASVNLIGLCYHRGAFKFRGACNAVFSLPDEIAKQGVVTHSSGNHAAALALAAQIRGIPAHIVVPRNAPACKIANVERYGGKVVTCEPNIQSREETAQRVQESTGAVLVLPFNDGRVMRKTDSLWRLSGQGTVAVEFLEQVPDLDAIFVPISGGGLTSGVALAAKALKPSIKIFAAEPKGADDAAQSKASGEIVTLKYVSTIADGLRTFLGNLTWPVVRDLVEDVITVSESEIVDAMKLCYERLKVVVEPSAVVGLAAVLSKKFQDDPNCIHCKNIGIVLTGGNVDLDTLWMSIKQNIQE</sequence>
<evidence type="ECO:0000256" key="6">
    <source>
        <dbReference type="ARBA" id="ARBA00066592"/>
    </source>
</evidence>
<comment type="similarity">
    <text evidence="2">Belongs to the serine/threonine dehydratase family.</text>
</comment>
<evidence type="ECO:0000313" key="12">
    <source>
        <dbReference type="Proteomes" id="UP000077202"/>
    </source>
</evidence>
<evidence type="ECO:0000256" key="4">
    <source>
        <dbReference type="ARBA" id="ARBA00023239"/>
    </source>
</evidence>
<dbReference type="PANTHER" id="PTHR43050:SF1">
    <property type="entry name" value="SERINE RACEMASE"/>
    <property type="match status" value="1"/>
</dbReference>
<proteinExistence type="inferred from homology"/>
<evidence type="ECO:0000313" key="11">
    <source>
        <dbReference type="EMBL" id="OAE21852.1"/>
    </source>
</evidence>
<dbReference type="AlphaFoldDB" id="A0A176VNF8"/>
<evidence type="ECO:0000256" key="3">
    <source>
        <dbReference type="ARBA" id="ARBA00022898"/>
    </source>
</evidence>
<dbReference type="Pfam" id="PF00291">
    <property type="entry name" value="PALP"/>
    <property type="match status" value="1"/>
</dbReference>
<dbReference type="GO" id="GO:0070179">
    <property type="term" value="P:D-serine biosynthetic process"/>
    <property type="evidence" value="ECO:0007669"/>
    <property type="project" value="TreeGrafter"/>
</dbReference>
<dbReference type="GO" id="GO:0008721">
    <property type="term" value="F:D-serine ammonia-lyase activity"/>
    <property type="evidence" value="ECO:0007669"/>
    <property type="project" value="UniProtKB-EC"/>
</dbReference>
<dbReference type="Gene3D" id="3.40.50.1100">
    <property type="match status" value="2"/>
</dbReference>
<dbReference type="GO" id="GO:0030378">
    <property type="term" value="F:serine racemase activity"/>
    <property type="evidence" value="ECO:0007669"/>
    <property type="project" value="UniProtKB-EC"/>
</dbReference>
<evidence type="ECO:0000256" key="9">
    <source>
        <dbReference type="SAM" id="MobiDB-lite"/>
    </source>
</evidence>
<dbReference type="GO" id="GO:0005524">
    <property type="term" value="F:ATP binding"/>
    <property type="evidence" value="ECO:0007669"/>
    <property type="project" value="TreeGrafter"/>
</dbReference>
<dbReference type="GO" id="GO:0030170">
    <property type="term" value="F:pyridoxal phosphate binding"/>
    <property type="evidence" value="ECO:0007669"/>
    <property type="project" value="TreeGrafter"/>
</dbReference>
<evidence type="ECO:0000256" key="2">
    <source>
        <dbReference type="ARBA" id="ARBA00010869"/>
    </source>
</evidence>
<dbReference type="GO" id="GO:0018114">
    <property type="term" value="F:threonine racemase activity"/>
    <property type="evidence" value="ECO:0007669"/>
    <property type="project" value="TreeGrafter"/>
</dbReference>
<comment type="cofactor">
    <cofactor evidence="1">
        <name>pyridoxal 5'-phosphate</name>
        <dbReference type="ChEBI" id="CHEBI:597326"/>
    </cofactor>
</comment>
<evidence type="ECO:0000256" key="7">
    <source>
        <dbReference type="ARBA" id="ARBA00070760"/>
    </source>
</evidence>
<feature type="region of interest" description="Disordered" evidence="9">
    <location>
        <begin position="64"/>
        <end position="102"/>
    </location>
</feature>
<comment type="caution">
    <text evidence="11">The sequence shown here is derived from an EMBL/GenBank/DDBJ whole genome shotgun (WGS) entry which is preliminary data.</text>
</comment>
<dbReference type="GO" id="GO:0000287">
    <property type="term" value="F:magnesium ion binding"/>
    <property type="evidence" value="ECO:0007669"/>
    <property type="project" value="TreeGrafter"/>
</dbReference>
<dbReference type="PANTHER" id="PTHR43050">
    <property type="entry name" value="SERINE / THREONINE RACEMASE FAMILY MEMBER"/>
    <property type="match status" value="1"/>
</dbReference>
<keyword evidence="4" id="KW-0456">Lyase</keyword>
<dbReference type="InterPro" id="IPR036052">
    <property type="entry name" value="TrpB-like_PALP_sf"/>
</dbReference>
<dbReference type="GO" id="GO:0006563">
    <property type="term" value="P:L-serine metabolic process"/>
    <property type="evidence" value="ECO:0007669"/>
    <property type="project" value="UniProtKB-ARBA"/>
</dbReference>
<dbReference type="EC" id="4.3.1.18" evidence="5"/>
<keyword evidence="12" id="KW-1185">Reference proteome</keyword>
<dbReference type="FunFam" id="3.40.50.1100:FF:000007">
    <property type="entry name" value="L-threonine dehydratase catabolic TdcB"/>
    <property type="match status" value="1"/>
</dbReference>
<organism evidence="11 12">
    <name type="scientific">Marchantia polymorpha subsp. ruderalis</name>
    <dbReference type="NCBI Taxonomy" id="1480154"/>
    <lineage>
        <taxon>Eukaryota</taxon>
        <taxon>Viridiplantae</taxon>
        <taxon>Streptophyta</taxon>
        <taxon>Embryophyta</taxon>
        <taxon>Marchantiophyta</taxon>
        <taxon>Marchantiopsida</taxon>
        <taxon>Marchantiidae</taxon>
        <taxon>Marchantiales</taxon>
        <taxon>Marchantiaceae</taxon>
        <taxon>Marchantia</taxon>
    </lineage>
</organism>
<feature type="domain" description="Tryptophan synthase beta chain-like PALP" evidence="10">
    <location>
        <begin position="153"/>
        <end position="421"/>
    </location>
</feature>
<dbReference type="Proteomes" id="UP000077202">
    <property type="component" value="Unassembled WGS sequence"/>
</dbReference>
<dbReference type="EMBL" id="LVLJ01003336">
    <property type="protein sequence ID" value="OAE21852.1"/>
    <property type="molecule type" value="Genomic_DNA"/>
</dbReference>
<evidence type="ECO:0000259" key="10">
    <source>
        <dbReference type="Pfam" id="PF00291"/>
    </source>
</evidence>
<dbReference type="InterPro" id="IPR001926">
    <property type="entry name" value="TrpB-like_PALP"/>
</dbReference>